<dbReference type="RefSeq" id="WP_188551474.1">
    <property type="nucleotide sequence ID" value="NZ_BMFY01000013.1"/>
</dbReference>
<evidence type="ECO:0000259" key="3">
    <source>
        <dbReference type="Pfam" id="PF00534"/>
    </source>
</evidence>
<evidence type="ECO:0000313" key="6">
    <source>
        <dbReference type="Proteomes" id="UP000616114"/>
    </source>
</evidence>
<proteinExistence type="predicted"/>
<dbReference type="InterPro" id="IPR028098">
    <property type="entry name" value="Glyco_trans_4-like_N"/>
</dbReference>
<evidence type="ECO:0000256" key="2">
    <source>
        <dbReference type="ARBA" id="ARBA00022679"/>
    </source>
</evidence>
<protein>
    <submittedName>
        <fullName evidence="5">Glycosyl transferase family 1</fullName>
    </submittedName>
</protein>
<comment type="caution">
    <text evidence="5">The sequence shown here is derived from an EMBL/GenBank/DDBJ whole genome shotgun (WGS) entry which is preliminary data.</text>
</comment>
<reference evidence="5" key="1">
    <citation type="journal article" date="2014" name="Int. J. Syst. Evol. Microbiol.">
        <title>Complete genome sequence of Corynebacterium casei LMG S-19264T (=DSM 44701T), isolated from a smear-ripened cheese.</title>
        <authorList>
            <consortium name="US DOE Joint Genome Institute (JGI-PGF)"/>
            <person name="Walter F."/>
            <person name="Albersmeier A."/>
            <person name="Kalinowski J."/>
            <person name="Ruckert C."/>
        </authorList>
    </citation>
    <scope>NUCLEOTIDE SEQUENCE</scope>
    <source>
        <strain evidence="5">CGMCC 1.12785</strain>
    </source>
</reference>
<feature type="domain" description="Glycosyltransferase subfamily 4-like N-terminal" evidence="4">
    <location>
        <begin position="27"/>
        <end position="183"/>
    </location>
</feature>
<dbReference type="PANTHER" id="PTHR12526:SF595">
    <property type="entry name" value="BLL5217 PROTEIN"/>
    <property type="match status" value="1"/>
</dbReference>
<keyword evidence="6" id="KW-1185">Reference proteome</keyword>
<reference evidence="5" key="2">
    <citation type="submission" date="2020-09" db="EMBL/GenBank/DDBJ databases">
        <authorList>
            <person name="Sun Q."/>
            <person name="Zhou Y."/>
        </authorList>
    </citation>
    <scope>NUCLEOTIDE SEQUENCE</scope>
    <source>
        <strain evidence="5">CGMCC 1.12785</strain>
    </source>
</reference>
<evidence type="ECO:0000256" key="1">
    <source>
        <dbReference type="ARBA" id="ARBA00022676"/>
    </source>
</evidence>
<evidence type="ECO:0000313" key="5">
    <source>
        <dbReference type="EMBL" id="GGA23027.1"/>
    </source>
</evidence>
<dbReference type="Pfam" id="PF13439">
    <property type="entry name" value="Glyco_transf_4"/>
    <property type="match status" value="1"/>
</dbReference>
<evidence type="ECO:0000259" key="4">
    <source>
        <dbReference type="Pfam" id="PF13439"/>
    </source>
</evidence>
<sequence>MERVAGRRLRICLIASSRFPIREPFAGGMESHTHLLARSLQQRGHQVALFAAPGSDPCLQAEEIPVPRFSGRSSGRPDVGALPAEWMQEHHAYLGVMLALLGARARDFDVIHNNSLHHLPVAMSPMLPVPLLTTLHTPPTPWLESAVAFAGAAARFVAVSAATAVAWQPYVPATVVRNGVDLAAWRPGPGGPDAVWTGRIAPEKAPHLAVQAALMAGMAIDLAGPVMDEAYFRRELKPLLSSTVRYHGHLSREGMHALVSRARVAVVSPVWDEPYGLVAAEAMACGTPVAAFRRGGLPEVVAAESGRLAPAEDTAALAEAIVAASQLDRAGVRRYAERHCSSQRMVEEYEQAYEATIDAGGRAPSPAFPVAEARGET</sequence>
<dbReference type="SUPFAM" id="SSF53756">
    <property type="entry name" value="UDP-Glycosyltransferase/glycogen phosphorylase"/>
    <property type="match status" value="1"/>
</dbReference>
<dbReference type="Pfam" id="PF00534">
    <property type="entry name" value="Glycos_transf_1"/>
    <property type="match status" value="1"/>
</dbReference>
<name>A0A8J2U035_9MICO</name>
<dbReference type="AlphaFoldDB" id="A0A8J2U035"/>
<organism evidence="5 6">
    <name type="scientific">Sediminivirga luteola</name>
    <dbReference type="NCBI Taxonomy" id="1774748"/>
    <lineage>
        <taxon>Bacteria</taxon>
        <taxon>Bacillati</taxon>
        <taxon>Actinomycetota</taxon>
        <taxon>Actinomycetes</taxon>
        <taxon>Micrococcales</taxon>
        <taxon>Brevibacteriaceae</taxon>
        <taxon>Sediminivirga</taxon>
    </lineage>
</organism>
<feature type="domain" description="Glycosyl transferase family 1" evidence="3">
    <location>
        <begin position="195"/>
        <end position="323"/>
    </location>
</feature>
<dbReference type="Gene3D" id="3.40.50.2000">
    <property type="entry name" value="Glycogen Phosphorylase B"/>
    <property type="match status" value="2"/>
</dbReference>
<dbReference type="GO" id="GO:0016757">
    <property type="term" value="F:glycosyltransferase activity"/>
    <property type="evidence" value="ECO:0007669"/>
    <property type="project" value="UniProtKB-KW"/>
</dbReference>
<accession>A0A8J2U035</accession>
<dbReference type="InterPro" id="IPR001296">
    <property type="entry name" value="Glyco_trans_1"/>
</dbReference>
<dbReference type="EMBL" id="BMFY01000013">
    <property type="protein sequence ID" value="GGA23027.1"/>
    <property type="molecule type" value="Genomic_DNA"/>
</dbReference>
<dbReference type="PANTHER" id="PTHR12526">
    <property type="entry name" value="GLYCOSYLTRANSFERASE"/>
    <property type="match status" value="1"/>
</dbReference>
<keyword evidence="2 5" id="KW-0808">Transferase</keyword>
<gene>
    <name evidence="5" type="ORF">GCM10011333_27530</name>
</gene>
<dbReference type="Proteomes" id="UP000616114">
    <property type="component" value="Unassembled WGS sequence"/>
</dbReference>
<keyword evidence="1" id="KW-0328">Glycosyltransferase</keyword>